<evidence type="ECO:0000256" key="1">
    <source>
        <dbReference type="SAM" id="MobiDB-lite"/>
    </source>
</evidence>
<dbReference type="Proteomes" id="UP001500301">
    <property type="component" value="Unassembled WGS sequence"/>
</dbReference>
<comment type="caution">
    <text evidence="3">The sequence shown here is derived from an EMBL/GenBank/DDBJ whole genome shotgun (WGS) entry which is preliminary data.</text>
</comment>
<dbReference type="PROSITE" id="PS50937">
    <property type="entry name" value="HTH_MERR_2"/>
    <property type="match status" value="1"/>
</dbReference>
<dbReference type="InterPro" id="IPR019278">
    <property type="entry name" value="DICT_dom"/>
</dbReference>
<dbReference type="InterPro" id="IPR000551">
    <property type="entry name" value="MerR-type_HTH_dom"/>
</dbReference>
<proteinExistence type="predicted"/>
<organism evidence="3 4">
    <name type="scientific">Nocardioides daeguensis</name>
    <dbReference type="NCBI Taxonomy" id="908359"/>
    <lineage>
        <taxon>Bacteria</taxon>
        <taxon>Bacillati</taxon>
        <taxon>Actinomycetota</taxon>
        <taxon>Actinomycetes</taxon>
        <taxon>Propionibacteriales</taxon>
        <taxon>Nocardioidaceae</taxon>
        <taxon>Nocardioides</taxon>
    </lineage>
</organism>
<dbReference type="PANTHER" id="PTHR30204:SF97">
    <property type="entry name" value="MERR FAMILY REGULATORY PROTEIN"/>
    <property type="match status" value="1"/>
</dbReference>
<feature type="domain" description="HTH merR-type" evidence="2">
    <location>
        <begin position="26"/>
        <end position="96"/>
    </location>
</feature>
<evidence type="ECO:0000313" key="4">
    <source>
        <dbReference type="Proteomes" id="UP001500301"/>
    </source>
</evidence>
<protein>
    <recommendedName>
        <fullName evidence="2">HTH merR-type domain-containing protein</fullName>
    </recommendedName>
</protein>
<sequence>MSMDQDLGAAQPPARAGTGESGRGGELTIGDLARRAGVSTAVLRMWESRYGFPEARRLASGHRRYTDADVELVRHVLRRKAAGTRLEVAIAEAAASTPPASPSIFAELRRRHPALAVHRLRKSTLIALSWAIEDECCAVADHPVLFGAFQRGRFYEASAGRWTELARVARSAVVFADEWDPGAHATRGPLRVDLAADAPMRREWAVVCDAPDSTACLSAWEIPGQAGTPDRDRLFEAVWTVDPAAVRDAARVAAAVAAEAGLAEATSLLYELAEPPAAPITAPAVTALFNRVVAYVDRLV</sequence>
<dbReference type="Pfam" id="PF10069">
    <property type="entry name" value="DICT"/>
    <property type="match status" value="1"/>
</dbReference>
<dbReference type="SMART" id="SM00422">
    <property type="entry name" value="HTH_MERR"/>
    <property type="match status" value="1"/>
</dbReference>
<dbReference type="PANTHER" id="PTHR30204">
    <property type="entry name" value="REDOX-CYCLING DRUG-SENSING TRANSCRIPTIONAL ACTIVATOR SOXR"/>
    <property type="match status" value="1"/>
</dbReference>
<dbReference type="InterPro" id="IPR047057">
    <property type="entry name" value="MerR_fam"/>
</dbReference>
<keyword evidence="4" id="KW-1185">Reference proteome</keyword>
<evidence type="ECO:0000313" key="3">
    <source>
        <dbReference type="EMBL" id="GAA3530227.1"/>
    </source>
</evidence>
<feature type="region of interest" description="Disordered" evidence="1">
    <location>
        <begin position="1"/>
        <end position="28"/>
    </location>
</feature>
<accession>A0ABP6VC52</accession>
<dbReference type="RefSeq" id="WP_218233016.1">
    <property type="nucleotide sequence ID" value="NZ_BAABBB010000009.1"/>
</dbReference>
<dbReference type="Pfam" id="PF13411">
    <property type="entry name" value="MerR_1"/>
    <property type="match status" value="1"/>
</dbReference>
<gene>
    <name evidence="3" type="ORF">GCM10022263_18610</name>
</gene>
<name>A0ABP6VC52_9ACTN</name>
<evidence type="ECO:0000259" key="2">
    <source>
        <dbReference type="PROSITE" id="PS50937"/>
    </source>
</evidence>
<dbReference type="EMBL" id="BAABBB010000009">
    <property type="protein sequence ID" value="GAA3530227.1"/>
    <property type="molecule type" value="Genomic_DNA"/>
</dbReference>
<reference evidence="4" key="1">
    <citation type="journal article" date="2019" name="Int. J. Syst. Evol. Microbiol.">
        <title>The Global Catalogue of Microorganisms (GCM) 10K type strain sequencing project: providing services to taxonomists for standard genome sequencing and annotation.</title>
        <authorList>
            <consortium name="The Broad Institute Genomics Platform"/>
            <consortium name="The Broad Institute Genome Sequencing Center for Infectious Disease"/>
            <person name="Wu L."/>
            <person name="Ma J."/>
        </authorList>
    </citation>
    <scope>NUCLEOTIDE SEQUENCE [LARGE SCALE GENOMIC DNA]</scope>
    <source>
        <strain evidence="4">JCM 17460</strain>
    </source>
</reference>